<dbReference type="PANTHER" id="PTHR43859">
    <property type="entry name" value="ACYL-ACTIVATING ENZYME"/>
    <property type="match status" value="1"/>
</dbReference>
<keyword evidence="3" id="KW-0436">Ligase</keyword>
<evidence type="ECO:0000313" key="7">
    <source>
        <dbReference type="Proteomes" id="UP000030748"/>
    </source>
</evidence>
<dbReference type="PROSITE" id="PS00455">
    <property type="entry name" value="AMP_BINDING"/>
    <property type="match status" value="1"/>
</dbReference>
<comment type="pathway">
    <text evidence="1">Phytoalexin biosynthesis; 3,4',5-trihydroxystilbene biosynthesis; 3,4',5-trihydroxystilbene from trans-4-coumarate: step 1/2.</text>
</comment>
<dbReference type="Gene3D" id="3.40.50.12780">
    <property type="entry name" value="N-terminal domain of ligase-like"/>
    <property type="match status" value="1"/>
</dbReference>
<dbReference type="UniPathway" id="UPA00372">
    <property type="reaction ID" value="UER00547"/>
</dbReference>
<dbReference type="InterPro" id="IPR020845">
    <property type="entry name" value="AMP-binding_CS"/>
</dbReference>
<reference evidence="6 7" key="1">
    <citation type="journal article" date="2013" name="Proc. Natl. Acad. Sci. U.S.A.">
        <title>Fine-scale variation in meiotic recombination in Mimulus inferred from population shotgun sequencing.</title>
        <authorList>
            <person name="Hellsten U."/>
            <person name="Wright K.M."/>
            <person name="Jenkins J."/>
            <person name="Shu S."/>
            <person name="Yuan Y."/>
            <person name="Wessler S.R."/>
            <person name="Schmutz J."/>
            <person name="Willis J.H."/>
            <person name="Rokhsar D.S."/>
        </authorList>
    </citation>
    <scope>NUCLEOTIDE SEQUENCE [LARGE SCALE GENOMIC DNA]</scope>
    <source>
        <strain evidence="7">cv. DUN x IM62</strain>
    </source>
</reference>
<dbReference type="Pfam" id="PF00501">
    <property type="entry name" value="AMP-binding"/>
    <property type="match status" value="1"/>
</dbReference>
<keyword evidence="4" id="KW-0587">Phenylpropanoid metabolism</keyword>
<dbReference type="eggNOG" id="KOG1176">
    <property type="taxonomic scope" value="Eukaryota"/>
</dbReference>
<evidence type="ECO:0000256" key="3">
    <source>
        <dbReference type="ARBA" id="ARBA00022598"/>
    </source>
</evidence>
<dbReference type="GO" id="GO:0016874">
    <property type="term" value="F:ligase activity"/>
    <property type="evidence" value="ECO:0007669"/>
    <property type="project" value="UniProtKB-KW"/>
</dbReference>
<dbReference type="InterPro" id="IPR042099">
    <property type="entry name" value="ANL_N_sf"/>
</dbReference>
<evidence type="ECO:0000313" key="6">
    <source>
        <dbReference type="EMBL" id="EYU40703.1"/>
    </source>
</evidence>
<dbReference type="AlphaFoldDB" id="A0A022RLN9"/>
<gene>
    <name evidence="6" type="ORF">MIMGU_mgv1a024610mg</name>
</gene>
<dbReference type="GO" id="GO:0009698">
    <property type="term" value="P:phenylpropanoid metabolic process"/>
    <property type="evidence" value="ECO:0007669"/>
    <property type="project" value="UniProtKB-KW"/>
</dbReference>
<dbReference type="EMBL" id="KI630386">
    <property type="protein sequence ID" value="EYU40703.1"/>
    <property type="molecule type" value="Genomic_DNA"/>
</dbReference>
<keyword evidence="7" id="KW-1185">Reference proteome</keyword>
<evidence type="ECO:0000259" key="5">
    <source>
        <dbReference type="Pfam" id="PF00501"/>
    </source>
</evidence>
<dbReference type="STRING" id="4155.A0A022RLN9"/>
<dbReference type="InterPro" id="IPR000873">
    <property type="entry name" value="AMP-dep_synth/lig_dom"/>
</dbReference>
<evidence type="ECO:0000256" key="4">
    <source>
        <dbReference type="ARBA" id="ARBA00023051"/>
    </source>
</evidence>
<proteinExistence type="inferred from homology"/>
<dbReference type="SUPFAM" id="SSF56801">
    <property type="entry name" value="Acetyl-CoA synthetase-like"/>
    <property type="match status" value="1"/>
</dbReference>
<name>A0A022RLN9_ERYGU</name>
<accession>A0A022RLN9</accession>
<protein>
    <recommendedName>
        <fullName evidence="5">AMP-dependent synthetase/ligase domain-containing protein</fullName>
    </recommendedName>
</protein>
<organism evidence="6 7">
    <name type="scientific">Erythranthe guttata</name>
    <name type="common">Yellow monkey flower</name>
    <name type="synonym">Mimulus guttatus</name>
    <dbReference type="NCBI Taxonomy" id="4155"/>
    <lineage>
        <taxon>Eukaryota</taxon>
        <taxon>Viridiplantae</taxon>
        <taxon>Streptophyta</taxon>
        <taxon>Embryophyta</taxon>
        <taxon>Tracheophyta</taxon>
        <taxon>Spermatophyta</taxon>
        <taxon>Magnoliopsida</taxon>
        <taxon>eudicotyledons</taxon>
        <taxon>Gunneridae</taxon>
        <taxon>Pentapetalae</taxon>
        <taxon>asterids</taxon>
        <taxon>lamiids</taxon>
        <taxon>Lamiales</taxon>
        <taxon>Phrymaceae</taxon>
        <taxon>Erythranthe</taxon>
    </lineage>
</organism>
<sequence>MDQLKPNPANSCPLTPLTFLQRAAVVYGDCPSVVYNQTTFTWSQTYDRCLRAASAIHTSLGIQSGAVVSVVAPNIPAMYELQFAVPMAGFVLNNINTRLDARTISVILRHSESKAVFFDSHLRSLVLESISLLPPEFQPPPLLILIAAADDDDVDGDINGGRSKSNTSVDDLIADTYEGLVQKGNPDFKWISPKNEWDPMTLNYTSGTTSSPKGVVHSHKSIFIITFDSLINWSVPKQPIYLWTLPMFHSNGWSYTWGMAAVGGTNICLRKVNPRVIYEAINMYKVTHMCGAPVILTMLANHPLARPLKTPVQFMTGGAPPPAAVVLRSESLGFVVSHGYGMTELAGVVVSCAWKSKWDEFPAGERARLKARQGVRTLGLTAADVVDPESGKTPLRGNFVLRTESTRLG</sequence>
<evidence type="ECO:0000256" key="2">
    <source>
        <dbReference type="ARBA" id="ARBA00006432"/>
    </source>
</evidence>
<feature type="domain" description="AMP-dependent synthetase/ligase" evidence="5">
    <location>
        <begin position="21"/>
        <end position="393"/>
    </location>
</feature>
<comment type="similarity">
    <text evidence="2">Belongs to the ATP-dependent AMP-binding enzyme family.</text>
</comment>
<dbReference type="PANTHER" id="PTHR43859:SF63">
    <property type="entry name" value="ACYL-ACTIVATING ENZYME 6-RELATED"/>
    <property type="match status" value="1"/>
</dbReference>
<evidence type="ECO:0000256" key="1">
    <source>
        <dbReference type="ARBA" id="ARBA00004930"/>
    </source>
</evidence>
<dbReference type="Proteomes" id="UP000030748">
    <property type="component" value="Unassembled WGS sequence"/>
</dbReference>